<dbReference type="RefSeq" id="WP_326090628.1">
    <property type="nucleotide sequence ID" value="NZ_JARLKZ010000020.1"/>
</dbReference>
<organism evidence="1 2">
    <name type="scientific">Paenibacillus dokdonensis</name>
    <dbReference type="NCBI Taxonomy" id="2567944"/>
    <lineage>
        <taxon>Bacteria</taxon>
        <taxon>Bacillati</taxon>
        <taxon>Bacillota</taxon>
        <taxon>Bacilli</taxon>
        <taxon>Bacillales</taxon>
        <taxon>Paenibacillaceae</taxon>
        <taxon>Paenibacillus</taxon>
    </lineage>
</organism>
<dbReference type="EMBL" id="JARLKZ010000020">
    <property type="protein sequence ID" value="MEC0242868.1"/>
    <property type="molecule type" value="Genomic_DNA"/>
</dbReference>
<dbReference type="Proteomes" id="UP001344632">
    <property type="component" value="Unassembled WGS sequence"/>
</dbReference>
<dbReference type="InterPro" id="IPR036689">
    <property type="entry name" value="ESAT-6-like_sf"/>
</dbReference>
<gene>
    <name evidence="1" type="ORF">P4H66_23945</name>
</gene>
<evidence type="ECO:0000313" key="1">
    <source>
        <dbReference type="EMBL" id="MEC0242868.1"/>
    </source>
</evidence>
<dbReference type="Gene3D" id="1.10.287.850">
    <property type="entry name" value="HP0062-like domain"/>
    <property type="match status" value="1"/>
</dbReference>
<dbReference type="InterPro" id="IPR010310">
    <property type="entry name" value="T7SS_ESAT-6-like"/>
</dbReference>
<protein>
    <submittedName>
        <fullName evidence="1">WXG100 family type VII secretion target</fullName>
    </submittedName>
</protein>
<sequence>MTTIKVTPDQLLQASNQFSQAGQWAQQTKSILDQQILMMESIWYGVTKERFYQDFYTARDRMQAFVTLVHSISLELKRHANEFRAADLIEDKPIPELCRVPEDKRNFLEKSTDSLSELGEGIYKAAEERNEKKFDSVSSFLDYLSFGIPKALVTGYVDRADHWLDSPDAFVNHLSFGFYGTIKGAVEPEEAWSPEHWANMLGLTTVVAGGTSISEFVKSPKLMLEAAPKAGLVPKFKESPGVKEGGVQGTGNTIGNFAGKINAENIPNMSKQEILDSLPKDWKYTDNNGFVHIRDANGNVRMKIDPPDKVTKYDHVHLFDESGNPIDVNLNVVDRKSLDAHIPYKK</sequence>
<evidence type="ECO:0000313" key="2">
    <source>
        <dbReference type="Proteomes" id="UP001344632"/>
    </source>
</evidence>
<name>A0ABU6GT06_9BACL</name>
<comment type="caution">
    <text evidence="1">The sequence shown here is derived from an EMBL/GenBank/DDBJ whole genome shotgun (WGS) entry which is preliminary data.</text>
</comment>
<accession>A0ABU6GT06</accession>
<dbReference type="Pfam" id="PF06013">
    <property type="entry name" value="WXG100"/>
    <property type="match status" value="1"/>
</dbReference>
<reference evidence="1 2" key="1">
    <citation type="submission" date="2023-03" db="EMBL/GenBank/DDBJ databases">
        <title>Bacillus Genome Sequencing.</title>
        <authorList>
            <person name="Dunlap C."/>
        </authorList>
    </citation>
    <scope>NUCLEOTIDE SEQUENCE [LARGE SCALE GENOMIC DNA]</scope>
    <source>
        <strain evidence="1 2">BD-525</strain>
    </source>
</reference>
<proteinExistence type="predicted"/>
<dbReference type="SUPFAM" id="SSF140453">
    <property type="entry name" value="EsxAB dimer-like"/>
    <property type="match status" value="1"/>
</dbReference>
<dbReference type="NCBIfam" id="TIGR03930">
    <property type="entry name" value="WXG100_ESAT6"/>
    <property type="match status" value="1"/>
</dbReference>
<keyword evidence="2" id="KW-1185">Reference proteome</keyword>